<evidence type="ECO:0000313" key="3">
    <source>
        <dbReference type="Proteomes" id="UP000054683"/>
    </source>
</evidence>
<feature type="transmembrane region" description="Helical" evidence="1">
    <location>
        <begin position="21"/>
        <end position="54"/>
    </location>
</feature>
<gene>
    <name evidence="2" type="ORF">AWB69_01713</name>
</gene>
<feature type="transmembrane region" description="Helical" evidence="1">
    <location>
        <begin position="162"/>
        <end position="185"/>
    </location>
</feature>
<feature type="transmembrane region" description="Helical" evidence="1">
    <location>
        <begin position="133"/>
        <end position="155"/>
    </location>
</feature>
<organism evidence="2 3">
    <name type="scientific">Caballeronia udeis</name>
    <dbReference type="NCBI Taxonomy" id="1232866"/>
    <lineage>
        <taxon>Bacteria</taxon>
        <taxon>Pseudomonadati</taxon>
        <taxon>Pseudomonadota</taxon>
        <taxon>Betaproteobacteria</taxon>
        <taxon>Burkholderiales</taxon>
        <taxon>Burkholderiaceae</taxon>
        <taxon>Caballeronia</taxon>
    </lineage>
</organism>
<protein>
    <recommendedName>
        <fullName evidence="4">Histidine kinase</fullName>
    </recommendedName>
</protein>
<feature type="transmembrane region" description="Helical" evidence="1">
    <location>
        <begin position="395"/>
        <end position="415"/>
    </location>
</feature>
<evidence type="ECO:0000256" key="1">
    <source>
        <dbReference type="SAM" id="Phobius"/>
    </source>
</evidence>
<dbReference type="Pfam" id="PF16933">
    <property type="entry name" value="PelG"/>
    <property type="match status" value="1"/>
</dbReference>
<dbReference type="InterPro" id="IPR031617">
    <property type="entry name" value="PelG"/>
</dbReference>
<proteinExistence type="predicted"/>
<dbReference type="OrthoDB" id="37830at2"/>
<feature type="transmembrane region" description="Helical" evidence="1">
    <location>
        <begin position="421"/>
        <end position="441"/>
    </location>
</feature>
<dbReference type="RefSeq" id="WP_062084219.1">
    <property type="nucleotide sequence ID" value="NZ_FCOK02000008.1"/>
</dbReference>
<feature type="transmembrane region" description="Helical" evidence="1">
    <location>
        <begin position="338"/>
        <end position="359"/>
    </location>
</feature>
<accession>A0A158FVZ5</accession>
<feature type="transmembrane region" description="Helical" evidence="1">
    <location>
        <begin position="191"/>
        <end position="210"/>
    </location>
</feature>
<dbReference type="AlphaFoldDB" id="A0A158FVZ5"/>
<keyword evidence="1" id="KW-0812">Transmembrane</keyword>
<dbReference type="EMBL" id="FCOK02000008">
    <property type="protein sequence ID" value="SAL24024.1"/>
    <property type="molecule type" value="Genomic_DNA"/>
</dbReference>
<reference evidence="2 3" key="1">
    <citation type="submission" date="2016-01" db="EMBL/GenBank/DDBJ databases">
        <authorList>
            <person name="Oliw E.H."/>
        </authorList>
    </citation>
    <scope>NUCLEOTIDE SEQUENCE [LARGE SCALE GENOMIC DNA]</scope>
    <source>
        <strain evidence="2">LMG 27134</strain>
    </source>
</reference>
<feature type="transmembrane region" description="Helical" evidence="1">
    <location>
        <begin position="230"/>
        <end position="253"/>
    </location>
</feature>
<feature type="transmembrane region" description="Helical" evidence="1">
    <location>
        <begin position="365"/>
        <end position="388"/>
    </location>
</feature>
<feature type="transmembrane region" description="Helical" evidence="1">
    <location>
        <begin position="66"/>
        <end position="85"/>
    </location>
</feature>
<feature type="transmembrane region" description="Helical" evidence="1">
    <location>
        <begin position="273"/>
        <end position="291"/>
    </location>
</feature>
<evidence type="ECO:0008006" key="4">
    <source>
        <dbReference type="Google" id="ProtNLM"/>
    </source>
</evidence>
<evidence type="ECO:0000313" key="2">
    <source>
        <dbReference type="EMBL" id="SAL24024.1"/>
    </source>
</evidence>
<feature type="transmembrane region" description="Helical" evidence="1">
    <location>
        <begin position="106"/>
        <end position="127"/>
    </location>
</feature>
<dbReference type="Proteomes" id="UP000054683">
    <property type="component" value="Unassembled WGS sequence"/>
</dbReference>
<keyword evidence="1" id="KW-1133">Transmembrane helix</keyword>
<sequence>MAGIGFELRKMLRRNTLLGLMQAYTYAGLIGAGPWVLSIVGILLIGVLSLPFVLPTGLITQFQVSVTYLISLSLVLTGPLQLAYTRFTSDRLFERRDDLVLPNFHAVSFVVTVASTLFGGLAVIFLFPQQTAAYRLLMLGGFVVMSNIWIATIFLSGMKRYVSIIVVFFIGYTITTGAALTLNIFGLTGLLSGFVTGQTVLLAGLLSLIYRDYRSDHFISFEVFWKRYRYPSLMLTGLLYNLGIWVDKFMFWYSSGTGQQVIGPLHASIIYDIPVFLAYLAIIPGMAVFLMRIETDFVEYYDAFYDAVREGASLQHIERMRNAMVEALRNGIWEIIKVQATAAMILFAAGTVLLAWLRISTLYLPLLYIDVIAASMQVVFMGTINVFFYLDKRRIVLSLVAGFVVLNVAFTALTLSLNPAYYGYGFAGSLLVVVLASLYLLDRKLESLEYETFMLQ</sequence>
<keyword evidence="1" id="KW-0472">Membrane</keyword>
<name>A0A158FVZ5_9BURK</name>